<evidence type="ECO:0000313" key="1">
    <source>
        <dbReference type="EMBL" id="SEP71384.1"/>
    </source>
</evidence>
<dbReference type="InterPro" id="IPR036390">
    <property type="entry name" value="WH_DNA-bd_sf"/>
</dbReference>
<keyword evidence="2" id="KW-1185">Reference proteome</keyword>
<dbReference type="CDD" id="cd00090">
    <property type="entry name" value="HTH_ARSR"/>
    <property type="match status" value="1"/>
</dbReference>
<dbReference type="InterPro" id="IPR036388">
    <property type="entry name" value="WH-like_DNA-bd_sf"/>
</dbReference>
<dbReference type="InterPro" id="IPR011991">
    <property type="entry name" value="ArsR-like_HTH"/>
</dbReference>
<gene>
    <name evidence="1" type="ORF">SAMN04489841_0344</name>
</gene>
<accession>A0A1H9A3Z8</accession>
<proteinExistence type="predicted"/>
<dbReference type="Gene3D" id="1.10.10.10">
    <property type="entry name" value="Winged helix-like DNA-binding domain superfamily/Winged helix DNA-binding domain"/>
    <property type="match status" value="1"/>
</dbReference>
<reference evidence="2" key="1">
    <citation type="submission" date="2016-10" db="EMBL/GenBank/DDBJ databases">
        <authorList>
            <person name="Varghese N."/>
            <person name="Submissions S."/>
        </authorList>
    </citation>
    <scope>NUCLEOTIDE SEQUENCE [LARGE SCALE GENOMIC DNA]</scope>
    <source>
        <strain evidence="2">DSM 25055</strain>
    </source>
</reference>
<dbReference type="Pfam" id="PF12840">
    <property type="entry name" value="HTH_20"/>
    <property type="match status" value="1"/>
</dbReference>
<dbReference type="EMBL" id="FOFD01000001">
    <property type="protein sequence ID" value="SEP71384.1"/>
    <property type="molecule type" value="Genomic_DNA"/>
</dbReference>
<sequence length="119" mass="13372">MSLEFSSSDDVASFERVIGALDDEACREIIAILEEPMTVHDIAEATAHPLSTTYRKLDCLTDAGLVEEAVGVRRGRHQKSRYVANLDRISIRLDDDNELRVDIDRGTRHSIWSDLSSEL</sequence>
<dbReference type="OrthoDB" id="10985at2157"/>
<organism evidence="1 2">
    <name type="scientific">Natrinema salaciae</name>
    <dbReference type="NCBI Taxonomy" id="1186196"/>
    <lineage>
        <taxon>Archaea</taxon>
        <taxon>Methanobacteriati</taxon>
        <taxon>Methanobacteriota</taxon>
        <taxon>Stenosarchaea group</taxon>
        <taxon>Halobacteria</taxon>
        <taxon>Halobacteriales</taxon>
        <taxon>Natrialbaceae</taxon>
        <taxon>Natrinema</taxon>
    </lineage>
</organism>
<protein>
    <submittedName>
        <fullName evidence="1">Helix-turn-helix domain-containing protein</fullName>
    </submittedName>
</protein>
<dbReference type="RefSeq" id="WP_090612266.1">
    <property type="nucleotide sequence ID" value="NZ_FOFD01000001.1"/>
</dbReference>
<dbReference type="AlphaFoldDB" id="A0A1H9A3Z8"/>
<dbReference type="Proteomes" id="UP000199114">
    <property type="component" value="Unassembled WGS sequence"/>
</dbReference>
<evidence type="ECO:0000313" key="2">
    <source>
        <dbReference type="Proteomes" id="UP000199114"/>
    </source>
</evidence>
<dbReference type="SUPFAM" id="SSF46785">
    <property type="entry name" value="Winged helix' DNA-binding domain"/>
    <property type="match status" value="1"/>
</dbReference>
<name>A0A1H9A3Z8_9EURY</name>